<dbReference type="AlphaFoldDB" id="A0A0E9XQ24"/>
<reference evidence="1" key="2">
    <citation type="journal article" date="2015" name="Fish Shellfish Immunol.">
        <title>Early steps in the European eel (Anguilla anguilla)-Vibrio vulnificus interaction in the gills: Role of the RtxA13 toxin.</title>
        <authorList>
            <person name="Callol A."/>
            <person name="Pajuelo D."/>
            <person name="Ebbesson L."/>
            <person name="Teles M."/>
            <person name="MacKenzie S."/>
            <person name="Amaro C."/>
        </authorList>
    </citation>
    <scope>NUCLEOTIDE SEQUENCE</scope>
</reference>
<sequence>MYIQSAFHVKRNGCQSSFKIPSEMFYFAFKSRIFPIHFNGEHNVFPSTT</sequence>
<evidence type="ECO:0000313" key="1">
    <source>
        <dbReference type="EMBL" id="JAI04838.1"/>
    </source>
</evidence>
<organism evidence="1">
    <name type="scientific">Anguilla anguilla</name>
    <name type="common">European freshwater eel</name>
    <name type="synonym">Muraena anguilla</name>
    <dbReference type="NCBI Taxonomy" id="7936"/>
    <lineage>
        <taxon>Eukaryota</taxon>
        <taxon>Metazoa</taxon>
        <taxon>Chordata</taxon>
        <taxon>Craniata</taxon>
        <taxon>Vertebrata</taxon>
        <taxon>Euteleostomi</taxon>
        <taxon>Actinopterygii</taxon>
        <taxon>Neopterygii</taxon>
        <taxon>Teleostei</taxon>
        <taxon>Anguilliformes</taxon>
        <taxon>Anguillidae</taxon>
        <taxon>Anguilla</taxon>
    </lineage>
</organism>
<name>A0A0E9XQ24_ANGAN</name>
<reference evidence="1" key="1">
    <citation type="submission" date="2014-11" db="EMBL/GenBank/DDBJ databases">
        <authorList>
            <person name="Amaro Gonzalez C."/>
        </authorList>
    </citation>
    <scope>NUCLEOTIDE SEQUENCE</scope>
</reference>
<proteinExistence type="predicted"/>
<protein>
    <submittedName>
        <fullName evidence="1">Uncharacterized protein</fullName>
    </submittedName>
</protein>
<dbReference type="EMBL" id="GBXM01003740">
    <property type="protein sequence ID" value="JAI04838.1"/>
    <property type="molecule type" value="Transcribed_RNA"/>
</dbReference>
<accession>A0A0E9XQ24</accession>